<accession>A0A1I6BN16</accession>
<dbReference type="PANTHER" id="PTHR45982">
    <property type="entry name" value="REGULATOR OF CHROMOSOME CONDENSATION"/>
    <property type="match status" value="1"/>
</dbReference>
<dbReference type="OrthoDB" id="1081439at2"/>
<protein>
    <submittedName>
        <fullName evidence="5">Por secretion system C-terminal sorting domain-containing protein</fullName>
    </submittedName>
</protein>
<keyword evidence="2" id="KW-0677">Repeat</keyword>
<dbReference type="PRINTS" id="PR00633">
    <property type="entry name" value="RCCNDNSATION"/>
</dbReference>
<reference evidence="6" key="1">
    <citation type="submission" date="2016-10" db="EMBL/GenBank/DDBJ databases">
        <authorList>
            <person name="Varghese N."/>
            <person name="Submissions S."/>
        </authorList>
    </citation>
    <scope>NUCLEOTIDE SEQUENCE [LARGE SCALE GENOMIC DNA]</scope>
    <source>
        <strain evidence="6">OR362-8,ATCC BAA-1266,JCM 13504</strain>
    </source>
</reference>
<dbReference type="GO" id="GO:0005737">
    <property type="term" value="C:cytoplasm"/>
    <property type="evidence" value="ECO:0007669"/>
    <property type="project" value="TreeGrafter"/>
</dbReference>
<evidence type="ECO:0000259" key="4">
    <source>
        <dbReference type="Pfam" id="PF25390"/>
    </source>
</evidence>
<dbReference type="InterPro" id="IPR051553">
    <property type="entry name" value="Ran_GTPase-activating"/>
</dbReference>
<organism evidence="5 6">
    <name type="scientific">Hymenobacter arizonensis</name>
    <name type="common">Siccationidurans arizonensis</name>
    <dbReference type="NCBI Taxonomy" id="1227077"/>
    <lineage>
        <taxon>Bacteria</taxon>
        <taxon>Pseudomonadati</taxon>
        <taxon>Bacteroidota</taxon>
        <taxon>Cytophagia</taxon>
        <taxon>Cytophagales</taxon>
        <taxon>Hymenobacteraceae</taxon>
        <taxon>Hymenobacter</taxon>
    </lineage>
</organism>
<dbReference type="AlphaFoldDB" id="A0A1I6BN16"/>
<sequence length="815" mass="84229">MSLFTLRAWALGLALLLTSRLAGAQQLAVGANYTLSVHADGTLWAWGSNAQGQAGLPSTTLYQPTPARVGTATTWRQVAASGYCSLGVRTDGTLWAWGENLSGQLGFAAPSGPVAPTQVGTATNWHSVSVGTTHVLAVRTDGTLWAWGRNVYGQLGTGATLPASGVQATPLQVGTATTWASVQASSGFSLALRADGTLWSWGYGADGQLGLGTTTDQHQPTQVGTATWRSLGACTGTIHALAIRTDGTLWAWGNNFRGALGTGTAASAYAPVQVGTATTWKSATAAYNRSLAVRTDGSLWAWGDNTWAALGVGNTTRQPAPVAVGAGAQWQEVSTGGYTTLARRADGSLWAWGRNAHGQFGDGSGLGLVPAPVGTATWQSASLYTSFTVAVRTDGTLWAWGNNNTGRLGTNEEDNILGSRAVPTQVGTATTWKQAAGGLMHALALRTDGTLHSWGNNRQGQIGLGNFLLEAYSPRLVSGGWATTPGSFATGDFHSLGVRPDGTLWSCGLNRYGQLGAGPLGAQRTVLAQVGTASTWRSVAASDAYSLALKADGTLWSWGANTYGQLGDGTTADHTAPAQVGTATTWVAVSAGRYYALGLQADGSLWAWGSNAYGQLGTASAVSALVPTPVGPGATWLSMAAGDGHTLAIRTDGTLWAWGRNTSGQLGLGTVELSRPPAQVSPGTTWQQVAVDENHSVAVRQDGTLWSWGDNQSGQLGRLDYAALPTRIPSGGTALAATAATAGPAWALFPNPARDRVQLRHLPAGPVRVRVMDAQGRLVRTATEATVSTQGLPPGLYLLHAAAAGAARTWRLVVE</sequence>
<dbReference type="EMBL" id="FOXS01000010">
    <property type="protein sequence ID" value="SFQ82338.1"/>
    <property type="molecule type" value="Genomic_DNA"/>
</dbReference>
<proteinExistence type="predicted"/>
<dbReference type="Pfam" id="PF13540">
    <property type="entry name" value="RCC1_2"/>
    <property type="match status" value="1"/>
</dbReference>
<feature type="domain" description="RCC1-like" evidence="4">
    <location>
        <begin position="489"/>
        <end position="731"/>
    </location>
</feature>
<dbReference type="Pfam" id="PF25390">
    <property type="entry name" value="WD40_RLD"/>
    <property type="match status" value="2"/>
</dbReference>
<name>A0A1I6BN16_HYMAR</name>
<feature type="chain" id="PRO_5011699650" evidence="3">
    <location>
        <begin position="25"/>
        <end position="815"/>
    </location>
</feature>
<evidence type="ECO:0000256" key="2">
    <source>
        <dbReference type="ARBA" id="ARBA00022737"/>
    </source>
</evidence>
<dbReference type="InterPro" id="IPR000408">
    <property type="entry name" value="Reg_chr_condens"/>
</dbReference>
<dbReference type="InterPro" id="IPR026444">
    <property type="entry name" value="Secre_tail"/>
</dbReference>
<dbReference type="Gene3D" id="2.130.10.30">
    <property type="entry name" value="Regulator of chromosome condensation 1/beta-lactamase-inhibitor protein II"/>
    <property type="match status" value="4"/>
</dbReference>
<dbReference type="GO" id="GO:0005085">
    <property type="term" value="F:guanyl-nucleotide exchange factor activity"/>
    <property type="evidence" value="ECO:0007669"/>
    <property type="project" value="TreeGrafter"/>
</dbReference>
<evidence type="ECO:0000313" key="5">
    <source>
        <dbReference type="EMBL" id="SFQ82338.1"/>
    </source>
</evidence>
<dbReference type="InterPro" id="IPR009091">
    <property type="entry name" value="RCC1/BLIP-II"/>
</dbReference>
<dbReference type="PANTHER" id="PTHR45982:SF1">
    <property type="entry name" value="REGULATOR OF CHROMOSOME CONDENSATION"/>
    <property type="match status" value="1"/>
</dbReference>
<evidence type="ECO:0000256" key="1">
    <source>
        <dbReference type="ARBA" id="ARBA00022658"/>
    </source>
</evidence>
<dbReference type="Pfam" id="PF00415">
    <property type="entry name" value="RCC1"/>
    <property type="match status" value="2"/>
</dbReference>
<gene>
    <name evidence="5" type="ORF">SAMN04515668_4789</name>
</gene>
<feature type="signal peptide" evidence="3">
    <location>
        <begin position="1"/>
        <end position="24"/>
    </location>
</feature>
<dbReference type="InterPro" id="IPR058923">
    <property type="entry name" value="RCC1-like_dom"/>
</dbReference>
<dbReference type="RefSeq" id="WP_092678824.1">
    <property type="nucleotide sequence ID" value="NZ_FOXS01000010.1"/>
</dbReference>
<evidence type="ECO:0000313" key="6">
    <source>
        <dbReference type="Proteomes" id="UP000199029"/>
    </source>
</evidence>
<dbReference type="SUPFAM" id="SSF50985">
    <property type="entry name" value="RCC1/BLIP-II"/>
    <property type="match status" value="2"/>
</dbReference>
<dbReference type="STRING" id="1227077.SAMN04515668_4789"/>
<dbReference type="NCBIfam" id="TIGR04183">
    <property type="entry name" value="Por_Secre_tail"/>
    <property type="match status" value="1"/>
</dbReference>
<evidence type="ECO:0000256" key="3">
    <source>
        <dbReference type="SAM" id="SignalP"/>
    </source>
</evidence>
<dbReference type="Proteomes" id="UP000199029">
    <property type="component" value="Unassembled WGS sequence"/>
</dbReference>
<keyword evidence="6" id="KW-1185">Reference proteome</keyword>
<dbReference type="PROSITE" id="PS50012">
    <property type="entry name" value="RCC1_3"/>
    <property type="match status" value="12"/>
</dbReference>
<keyword evidence="1" id="KW-0344">Guanine-nucleotide releasing factor</keyword>
<feature type="domain" description="RCC1-like" evidence="4">
    <location>
        <begin position="22"/>
        <end position="236"/>
    </location>
</feature>
<keyword evidence="3" id="KW-0732">Signal</keyword>
<dbReference type="PROSITE" id="PS00626">
    <property type="entry name" value="RCC1_2"/>
    <property type="match status" value="2"/>
</dbReference>